<keyword evidence="7" id="KW-0206">Cytoskeleton</keyword>
<keyword evidence="4" id="KW-0597">Phosphoprotein</keyword>
<dbReference type="PANTHER" id="PTHR21648">
    <property type="entry name" value="FLAGELLAR RADIAL SPOKE PROTEIN 3"/>
    <property type="match status" value="1"/>
</dbReference>
<feature type="coiled-coil region" evidence="9">
    <location>
        <begin position="166"/>
        <end position="200"/>
    </location>
</feature>
<evidence type="ECO:0000256" key="2">
    <source>
        <dbReference type="ARBA" id="ARBA00006737"/>
    </source>
</evidence>
<dbReference type="GO" id="GO:0005929">
    <property type="term" value="C:cilium"/>
    <property type="evidence" value="ECO:0007669"/>
    <property type="project" value="TreeGrafter"/>
</dbReference>
<evidence type="ECO:0000256" key="7">
    <source>
        <dbReference type="ARBA" id="ARBA00023212"/>
    </source>
</evidence>
<evidence type="ECO:0000313" key="11">
    <source>
        <dbReference type="Proteomes" id="UP000179807"/>
    </source>
</evidence>
<gene>
    <name evidence="10" type="ORF">TRFO_37172</name>
</gene>
<keyword evidence="6" id="KW-0969">Cilium</keyword>
<evidence type="ECO:0000256" key="4">
    <source>
        <dbReference type="ARBA" id="ARBA00022553"/>
    </source>
</evidence>
<protein>
    <submittedName>
        <fullName evidence="10">Radial spoke head protein 3</fullName>
    </submittedName>
</protein>
<dbReference type="RefSeq" id="XP_068349761.1">
    <property type="nucleotide sequence ID" value="XM_068511267.1"/>
</dbReference>
<evidence type="ECO:0000256" key="8">
    <source>
        <dbReference type="ARBA" id="ARBA00023273"/>
    </source>
</evidence>
<dbReference type="AlphaFoldDB" id="A0A1J4JBV1"/>
<dbReference type="Pfam" id="PF06098">
    <property type="entry name" value="Radial_spoke_3"/>
    <property type="match status" value="1"/>
</dbReference>
<evidence type="ECO:0000256" key="5">
    <source>
        <dbReference type="ARBA" id="ARBA00022846"/>
    </source>
</evidence>
<reference evidence="10" key="1">
    <citation type="submission" date="2016-10" db="EMBL/GenBank/DDBJ databases">
        <authorList>
            <person name="Benchimol M."/>
            <person name="Almeida L.G."/>
            <person name="Vasconcelos A.T."/>
            <person name="Perreira-Neves A."/>
            <person name="Rosa I.A."/>
            <person name="Tasca T."/>
            <person name="Bogo M.R."/>
            <person name="de Souza W."/>
        </authorList>
    </citation>
    <scope>NUCLEOTIDE SEQUENCE [LARGE SCALE GENOMIC DNA]</scope>
    <source>
        <strain evidence="10">K</strain>
    </source>
</reference>
<name>A0A1J4JBV1_9EUKA</name>
<evidence type="ECO:0000313" key="10">
    <source>
        <dbReference type="EMBL" id="OHS96624.1"/>
    </source>
</evidence>
<comment type="caution">
    <text evidence="10">The sequence shown here is derived from an EMBL/GenBank/DDBJ whole genome shotgun (WGS) entry which is preliminary data.</text>
</comment>
<evidence type="ECO:0000256" key="3">
    <source>
        <dbReference type="ARBA" id="ARBA00022490"/>
    </source>
</evidence>
<keyword evidence="9" id="KW-0175">Coiled coil</keyword>
<sequence>MTTQTDAFLDRPPTPPYIPPKNGIDIEIQVEEADLFDFDFEVQPIVATIVGKTLEQAFLEVNEEEELANIRRHKEAIEHQRNVELADVQRLEEAERRKFEEKQRRIEERLRVEAEQAELRAKVAARGFGEFFVSDLMGDAISLLERRGYFYDEVEREIDTVFMPWLDKAMEEASDTHNLIEHIEAKVQATALEIEEEQRNQFEIDTGVQCDRSQVRQQQLLRQMLVEDLAAQKIRKALEGVKKKDKPAHNEEEESED</sequence>
<dbReference type="Proteomes" id="UP000179807">
    <property type="component" value="Unassembled WGS sequence"/>
</dbReference>
<dbReference type="EMBL" id="MLAK01001163">
    <property type="protein sequence ID" value="OHS96624.1"/>
    <property type="molecule type" value="Genomic_DNA"/>
</dbReference>
<dbReference type="PANTHER" id="PTHR21648:SF0">
    <property type="entry name" value="RADIAL SPOKE HEAD PROTEIN 3 HOMOLOG"/>
    <property type="match status" value="1"/>
</dbReference>
<keyword evidence="3" id="KW-0963">Cytoplasm</keyword>
<accession>A0A1J4JBV1</accession>
<comment type="subcellular location">
    <subcellularLocation>
        <location evidence="1">Cytoplasm</location>
        <location evidence="1">Cytoskeleton</location>
        <location evidence="1">Flagellum axoneme</location>
    </subcellularLocation>
</comment>
<evidence type="ECO:0000256" key="9">
    <source>
        <dbReference type="SAM" id="Coils"/>
    </source>
</evidence>
<keyword evidence="8" id="KW-0966">Cell projection</keyword>
<feature type="coiled-coil region" evidence="9">
    <location>
        <begin position="60"/>
        <end position="116"/>
    </location>
</feature>
<dbReference type="InterPro" id="IPR009290">
    <property type="entry name" value="Radial_spoke_3"/>
</dbReference>
<keyword evidence="11" id="KW-1185">Reference proteome</keyword>
<evidence type="ECO:0000256" key="6">
    <source>
        <dbReference type="ARBA" id="ARBA00023069"/>
    </source>
</evidence>
<dbReference type="GeneID" id="94845971"/>
<dbReference type="VEuPathDB" id="TrichDB:TRFO_37172"/>
<keyword evidence="5" id="KW-0282">Flagellum</keyword>
<dbReference type="OrthoDB" id="313308at2759"/>
<comment type="similarity">
    <text evidence="2">Belongs to the flagellar radial spoke RSP3 family.</text>
</comment>
<organism evidence="10 11">
    <name type="scientific">Tritrichomonas foetus</name>
    <dbReference type="NCBI Taxonomy" id="1144522"/>
    <lineage>
        <taxon>Eukaryota</taxon>
        <taxon>Metamonada</taxon>
        <taxon>Parabasalia</taxon>
        <taxon>Tritrichomonadida</taxon>
        <taxon>Tritrichomonadidae</taxon>
        <taxon>Tritrichomonas</taxon>
    </lineage>
</organism>
<proteinExistence type="inferred from homology"/>
<evidence type="ECO:0000256" key="1">
    <source>
        <dbReference type="ARBA" id="ARBA00004611"/>
    </source>
</evidence>